<accession>A0A183FSI8</accession>
<dbReference type="AlphaFoldDB" id="A0A183FSI8"/>
<dbReference type="WBParaSite" id="HPBE_0001091401-mRNA-1">
    <property type="protein sequence ID" value="HPBE_0001091401-mRNA-1"/>
    <property type="gene ID" value="HPBE_0001091401"/>
</dbReference>
<reference evidence="3" key="2">
    <citation type="submission" date="2019-09" db="UniProtKB">
        <authorList>
            <consortium name="WormBaseParasite"/>
        </authorList>
    </citation>
    <scope>IDENTIFICATION</scope>
</reference>
<dbReference type="EMBL" id="UZAH01026919">
    <property type="protein sequence ID" value="VDO86758.1"/>
    <property type="molecule type" value="Genomic_DNA"/>
</dbReference>
<dbReference type="Proteomes" id="UP000050761">
    <property type="component" value="Unassembled WGS sequence"/>
</dbReference>
<organism evidence="2 3">
    <name type="scientific">Heligmosomoides polygyrus</name>
    <name type="common">Parasitic roundworm</name>
    <dbReference type="NCBI Taxonomy" id="6339"/>
    <lineage>
        <taxon>Eukaryota</taxon>
        <taxon>Metazoa</taxon>
        <taxon>Ecdysozoa</taxon>
        <taxon>Nematoda</taxon>
        <taxon>Chromadorea</taxon>
        <taxon>Rhabditida</taxon>
        <taxon>Rhabditina</taxon>
        <taxon>Rhabditomorpha</taxon>
        <taxon>Strongyloidea</taxon>
        <taxon>Heligmosomidae</taxon>
        <taxon>Heligmosomoides</taxon>
    </lineage>
</organism>
<evidence type="ECO:0000313" key="3">
    <source>
        <dbReference type="WBParaSite" id="HPBE_0001091401-mRNA-1"/>
    </source>
</evidence>
<dbReference type="Gene3D" id="3.40.630.30">
    <property type="match status" value="1"/>
</dbReference>
<accession>A0A3P8CF56</accession>
<name>A0A183FSI8_HELPZ</name>
<sequence>MSDLVRILKLMPLVKDLPIFDCNQYGDAVVESKAIPPNLIQSGRFFTLLGYQVELWRFQGVKGVEVVVHPWDGEILPELLKRGYGFYKIVERKLVLNRWIGDGPSRFPS</sequence>
<keyword evidence="2" id="KW-1185">Reference proteome</keyword>
<evidence type="ECO:0000313" key="2">
    <source>
        <dbReference type="Proteomes" id="UP000050761"/>
    </source>
</evidence>
<gene>
    <name evidence="1" type="ORF">HPBE_LOCUS10915</name>
</gene>
<proteinExistence type="predicted"/>
<protein>
    <submittedName>
        <fullName evidence="3">Nudix_hydro domain-containing protein</fullName>
    </submittedName>
</protein>
<reference evidence="1 2" key="1">
    <citation type="submission" date="2018-11" db="EMBL/GenBank/DDBJ databases">
        <authorList>
            <consortium name="Pathogen Informatics"/>
        </authorList>
    </citation>
    <scope>NUCLEOTIDE SEQUENCE [LARGE SCALE GENOMIC DNA]</scope>
</reference>
<evidence type="ECO:0000313" key="1">
    <source>
        <dbReference type="EMBL" id="VDO86758.1"/>
    </source>
</evidence>